<evidence type="ECO:0000259" key="1">
    <source>
        <dbReference type="Pfam" id="PF13946"/>
    </source>
</evidence>
<dbReference type="STRING" id="1385369.N825_25765"/>
<protein>
    <recommendedName>
        <fullName evidence="1">DUF4214 domain-containing protein</fullName>
    </recommendedName>
</protein>
<evidence type="ECO:0000313" key="3">
    <source>
        <dbReference type="Proteomes" id="UP000019486"/>
    </source>
</evidence>
<sequence>MITGPAFSGAYFDGGPGADRMRGGTKSDIYLVDNPRDVIVETYEHRFENGVNPVDTAIWAAPQRGYSISLGQGRTDAVSFGGGAVAVENIERLVFTDGEFRTDSGDVAAQIYRLYGATLDRAPDSGGLKNWLVAVEKGALTLRQAADGLTASPEFQIKYGNVDDGGFVDLMYDNVLHRDPDPEGFNAWVNALANGMSRSELVLGFSESLENVQATRAGVERGLWVGDDQAAMVARLYDTTLDRMPDAEGLTAWTNAVKAGVPLQQAANGFMGSPEFQRKYGALDDTGFVRQLYRNVLDREGDAPGVEAWSDSLRAGNSRDAVVLGFSESVEHQIKLAPYIDDGIWLL</sequence>
<gene>
    <name evidence="2" type="ORF">N825_25765</name>
</gene>
<dbReference type="Proteomes" id="UP000019486">
    <property type="component" value="Unassembled WGS sequence"/>
</dbReference>
<dbReference type="Gene3D" id="1.10.3130.20">
    <property type="entry name" value="Phycobilisome linker domain"/>
    <property type="match status" value="2"/>
</dbReference>
<feature type="domain" description="DUF4214" evidence="1">
    <location>
        <begin position="267"/>
        <end position="333"/>
    </location>
</feature>
<reference evidence="2 3" key="1">
    <citation type="submission" date="2013-08" db="EMBL/GenBank/DDBJ databases">
        <title>The genome sequence of Skermanella stibiiresistens.</title>
        <authorList>
            <person name="Zhu W."/>
            <person name="Wang G."/>
        </authorList>
    </citation>
    <scope>NUCLEOTIDE SEQUENCE [LARGE SCALE GENOMIC DNA]</scope>
    <source>
        <strain evidence="2 3">SB22</strain>
    </source>
</reference>
<name>W9GWB7_9PROT</name>
<dbReference type="InterPro" id="IPR025282">
    <property type="entry name" value="DUF4214"/>
</dbReference>
<dbReference type="RefSeq" id="WP_037460163.1">
    <property type="nucleotide sequence ID" value="NZ_AVFL01000037.1"/>
</dbReference>
<accession>W9GWB7</accession>
<organism evidence="2 3">
    <name type="scientific">Skermanella stibiiresistens SB22</name>
    <dbReference type="NCBI Taxonomy" id="1385369"/>
    <lineage>
        <taxon>Bacteria</taxon>
        <taxon>Pseudomonadati</taxon>
        <taxon>Pseudomonadota</taxon>
        <taxon>Alphaproteobacteria</taxon>
        <taxon>Rhodospirillales</taxon>
        <taxon>Azospirillaceae</taxon>
        <taxon>Skermanella</taxon>
    </lineage>
</organism>
<dbReference type="EMBL" id="AVFL01000037">
    <property type="protein sequence ID" value="EWY36732.1"/>
    <property type="molecule type" value="Genomic_DNA"/>
</dbReference>
<evidence type="ECO:0000313" key="2">
    <source>
        <dbReference type="EMBL" id="EWY36732.1"/>
    </source>
</evidence>
<dbReference type="AlphaFoldDB" id="W9GWB7"/>
<keyword evidence="3" id="KW-1185">Reference proteome</keyword>
<dbReference type="Pfam" id="PF13946">
    <property type="entry name" value="DUF4214"/>
    <property type="match status" value="2"/>
</dbReference>
<dbReference type="InterPro" id="IPR038255">
    <property type="entry name" value="PBS_linker_sf"/>
</dbReference>
<comment type="caution">
    <text evidence="2">The sequence shown here is derived from an EMBL/GenBank/DDBJ whole genome shotgun (WGS) entry which is preliminary data.</text>
</comment>
<feature type="domain" description="DUF4214" evidence="1">
    <location>
        <begin position="146"/>
        <end position="213"/>
    </location>
</feature>
<proteinExistence type="predicted"/>